<dbReference type="NCBIfam" id="TIGR00148">
    <property type="entry name" value="UbiD family decarboxylase"/>
    <property type="match status" value="1"/>
</dbReference>
<comment type="caution">
    <text evidence="7">The sequence shown here is derived from an EMBL/GenBank/DDBJ whole genome shotgun (WGS) entry which is preliminary data.</text>
</comment>
<evidence type="ECO:0000256" key="3">
    <source>
        <dbReference type="ARBA" id="ARBA00079372"/>
    </source>
</evidence>
<dbReference type="Pfam" id="PF20696">
    <property type="entry name" value="UbiD_C"/>
    <property type="match status" value="1"/>
</dbReference>
<feature type="domain" description="3-octaprenyl-4-hydroxybenzoate carboxy-lyase-like C-terminal" evidence="6">
    <location>
        <begin position="320"/>
        <end position="443"/>
    </location>
</feature>
<dbReference type="InterPro" id="IPR048304">
    <property type="entry name" value="UbiD_Rift_dom"/>
</dbReference>
<evidence type="ECO:0000259" key="5">
    <source>
        <dbReference type="Pfam" id="PF20695"/>
    </source>
</evidence>
<dbReference type="InParanoid" id="A0A4R5DQB3"/>
<proteinExistence type="inferred from homology"/>
<sequence>MCFVLRKALPYCEWSQMKRAWRDLREFLSALEHRGDLVTVDEVVDWEYQAVALTKQSSDLDGPALRFARMRDSDFACVSGLFGSSRRVALALGHEYDYLLRNFGELEQQMLEPEVSSAAAPCQEVVVTGDDVDVSRLPLLRHFELDGGRYLTAGLQVAHDPQTGVANVSIHRQLPVDRNHLTVFAPLGRHLRTIIERWHEKGQEAPIAVVIGADPVTQIASQARAPYGVDEFSIAGGMRGEPLELTTCRTVDVRVPAHAEIILEGLVEIGRLESDGPFGEYPGTYSEAKPTPVMRVTAITHRRGALYQNTLTGTPMTENHWMMQPSATAFAYREARRVTPEIRSVHVTPGGTTRHHVVVSLKKRHPADARNVMLALLASGLGAKLVTVVDDDIDPYDLQQVEWAVNTRVQPDKDVVIVPNLYSPTLDPSAPAARTSAKMGIDATAPMGDERRMYEAPKVLGMENWLLSDVLARHDWSMPDLDGYLLPDGGRA</sequence>
<dbReference type="SUPFAM" id="SSF50475">
    <property type="entry name" value="FMN-binding split barrel"/>
    <property type="match status" value="1"/>
</dbReference>
<dbReference type="PANTHER" id="PTHR30108:SF21">
    <property type="entry name" value="4-HYDROXYBENZOATE DECARBOXYLASE"/>
    <property type="match status" value="1"/>
</dbReference>
<dbReference type="Gene3D" id="3.40.1670.10">
    <property type="entry name" value="UbiD C-terminal domain-like"/>
    <property type="match status" value="1"/>
</dbReference>
<reference evidence="7 8" key="1">
    <citation type="submission" date="2019-03" db="EMBL/GenBank/DDBJ databases">
        <title>Draft genome sequences of novel Actinobacteria.</title>
        <authorList>
            <person name="Sahin N."/>
            <person name="Ay H."/>
            <person name="Saygin H."/>
        </authorList>
    </citation>
    <scope>NUCLEOTIDE SEQUENCE [LARGE SCALE GENOMIC DNA]</scope>
    <source>
        <strain evidence="7 8">5K138</strain>
    </source>
</reference>
<dbReference type="Pfam" id="PF01977">
    <property type="entry name" value="UbiD"/>
    <property type="match status" value="1"/>
</dbReference>
<name>A0A4R5DQB3_9ACTN</name>
<dbReference type="InterPro" id="IPR049381">
    <property type="entry name" value="UbiD-like_C"/>
</dbReference>
<dbReference type="SUPFAM" id="SSF143968">
    <property type="entry name" value="UbiD C-terminal domain-like"/>
    <property type="match status" value="1"/>
</dbReference>
<dbReference type="InterPro" id="IPR002830">
    <property type="entry name" value="UbiD"/>
</dbReference>
<evidence type="ECO:0000256" key="1">
    <source>
        <dbReference type="ARBA" id="ARBA00010021"/>
    </source>
</evidence>
<feature type="domain" description="3-octaprenyl-4-hydroxybenzoate carboxy-lyase-like Rift-related" evidence="4">
    <location>
        <begin position="115"/>
        <end position="315"/>
    </location>
</feature>
<evidence type="ECO:0000313" key="8">
    <source>
        <dbReference type="Proteomes" id="UP000294739"/>
    </source>
</evidence>
<accession>A0A4R5DQB3</accession>
<feature type="domain" description="3-octaprenyl-4-hydroxybenzoate carboxy-lyase-like N-terminal" evidence="5">
    <location>
        <begin position="28"/>
        <end position="105"/>
    </location>
</feature>
<dbReference type="PANTHER" id="PTHR30108">
    <property type="entry name" value="3-OCTAPRENYL-4-HYDROXYBENZOATE CARBOXY-LYASE-RELATED"/>
    <property type="match status" value="1"/>
</dbReference>
<dbReference type="EMBL" id="SMKZ01000003">
    <property type="protein sequence ID" value="TDE14370.1"/>
    <property type="molecule type" value="Genomic_DNA"/>
</dbReference>
<dbReference type="OrthoDB" id="9809841at2"/>
<dbReference type="Pfam" id="PF20695">
    <property type="entry name" value="UbiD_N"/>
    <property type="match status" value="1"/>
</dbReference>
<dbReference type="InterPro" id="IPR049383">
    <property type="entry name" value="UbiD-like_N"/>
</dbReference>
<evidence type="ECO:0000313" key="7">
    <source>
        <dbReference type="EMBL" id="TDE14370.1"/>
    </source>
</evidence>
<evidence type="ECO:0000259" key="4">
    <source>
        <dbReference type="Pfam" id="PF01977"/>
    </source>
</evidence>
<dbReference type="GO" id="GO:0016831">
    <property type="term" value="F:carboxy-lyase activity"/>
    <property type="evidence" value="ECO:0007669"/>
    <property type="project" value="InterPro"/>
</dbReference>
<dbReference type="RefSeq" id="WP_131891657.1">
    <property type="nucleotide sequence ID" value="NZ_SMKZ01000003.1"/>
</dbReference>
<gene>
    <name evidence="7" type="ORF">E1269_04230</name>
</gene>
<dbReference type="GO" id="GO:0005737">
    <property type="term" value="C:cytoplasm"/>
    <property type="evidence" value="ECO:0007669"/>
    <property type="project" value="TreeGrafter"/>
</dbReference>
<comment type="similarity">
    <text evidence="1">Belongs to the UbiD family.</text>
</comment>
<protein>
    <recommendedName>
        <fullName evidence="2">Phenolic acid decarboxylase</fullName>
    </recommendedName>
    <alternativeName>
        <fullName evidence="3">Phenolic acid decarboxylase subunit C</fullName>
    </alternativeName>
</protein>
<evidence type="ECO:0000259" key="6">
    <source>
        <dbReference type="Pfam" id="PF20696"/>
    </source>
</evidence>
<keyword evidence="8" id="KW-1185">Reference proteome</keyword>
<evidence type="ECO:0000256" key="2">
    <source>
        <dbReference type="ARBA" id="ARBA00072018"/>
    </source>
</evidence>
<dbReference type="FunFam" id="3.40.1670.10:FF:000003">
    <property type="entry name" value="Phenolic acid decarboxylase"/>
    <property type="match status" value="1"/>
</dbReference>
<dbReference type="AlphaFoldDB" id="A0A4R5DQB3"/>
<dbReference type="Proteomes" id="UP000294739">
    <property type="component" value="Unassembled WGS sequence"/>
</dbReference>
<organism evidence="7 8">
    <name type="scientific">Jiangella asiatica</name>
    <dbReference type="NCBI Taxonomy" id="2530372"/>
    <lineage>
        <taxon>Bacteria</taxon>
        <taxon>Bacillati</taxon>
        <taxon>Actinomycetota</taxon>
        <taxon>Actinomycetes</taxon>
        <taxon>Jiangellales</taxon>
        <taxon>Jiangellaceae</taxon>
        <taxon>Jiangella</taxon>
    </lineage>
</organism>